<evidence type="ECO:0000313" key="2">
    <source>
        <dbReference type="Proteomes" id="UP000230119"/>
    </source>
</evidence>
<protein>
    <recommendedName>
        <fullName evidence="3">Nucleotidyl transferase AbiEii/AbiGii toxin family protein</fullName>
    </recommendedName>
</protein>
<accession>A0A2M7BTF1</accession>
<reference evidence="2" key="1">
    <citation type="submission" date="2017-09" db="EMBL/GenBank/DDBJ databases">
        <title>Depth-based differentiation of microbial function through sediment-hosted aquifers and enrichment of novel symbionts in the deep terrestrial subsurface.</title>
        <authorList>
            <person name="Probst A.J."/>
            <person name="Ladd B."/>
            <person name="Jarett J.K."/>
            <person name="Geller-Mcgrath D.E."/>
            <person name="Sieber C.M.K."/>
            <person name="Emerson J.B."/>
            <person name="Anantharaman K."/>
            <person name="Thomas B.C."/>
            <person name="Malmstrom R."/>
            <person name="Stieglmeier M."/>
            <person name="Klingl A."/>
            <person name="Woyke T."/>
            <person name="Ryan C.M."/>
            <person name="Banfield J.F."/>
        </authorList>
    </citation>
    <scope>NUCLEOTIDE SEQUENCE [LARGE SCALE GENOMIC DNA]</scope>
</reference>
<sequence>MGDIPYGGVVFTTGISSTTQTVLVSLAKLPFLGKFYLAGGTACALYYGHRLSYDLDFFSPELEDPRLITQILTQVGQLKVDQQSEGTWLGELDGVKLSFFLHIYPAVGHEEKYEGVRIASKMDIACMKLEAIASRGIQRDFIDMFYLARELGMQQILSASERKYTKADFSMTHFLRSLIYFVDAEKSETPRMLYPLDWDEVKVYFEKEVKRLAEAWGL</sequence>
<name>A0A2M7BTF1_9BACT</name>
<proteinExistence type="predicted"/>
<dbReference type="Proteomes" id="UP000230119">
    <property type="component" value="Unassembled WGS sequence"/>
</dbReference>
<dbReference type="InterPro" id="IPR014942">
    <property type="entry name" value="AbiEii"/>
</dbReference>
<evidence type="ECO:0000313" key="1">
    <source>
        <dbReference type="EMBL" id="PIV08768.1"/>
    </source>
</evidence>
<organism evidence="1 2">
    <name type="scientific">Candidatus Roizmanbacteria bacterium CG03_land_8_20_14_0_80_39_12</name>
    <dbReference type="NCBI Taxonomy" id="1974847"/>
    <lineage>
        <taxon>Bacteria</taxon>
        <taxon>Candidatus Roizmaniibacteriota</taxon>
    </lineage>
</organism>
<dbReference type="Pfam" id="PF08843">
    <property type="entry name" value="AbiEii"/>
    <property type="match status" value="1"/>
</dbReference>
<dbReference type="AlphaFoldDB" id="A0A2M7BTF1"/>
<evidence type="ECO:0008006" key="3">
    <source>
        <dbReference type="Google" id="ProtNLM"/>
    </source>
</evidence>
<comment type="caution">
    <text evidence="1">The sequence shown here is derived from an EMBL/GenBank/DDBJ whole genome shotgun (WGS) entry which is preliminary data.</text>
</comment>
<dbReference type="EMBL" id="PEVA01000040">
    <property type="protein sequence ID" value="PIV08768.1"/>
    <property type="molecule type" value="Genomic_DNA"/>
</dbReference>
<gene>
    <name evidence="1" type="ORF">COS52_00980</name>
</gene>